<comment type="cofactor">
    <cofactor evidence="1 8">
        <name>heme</name>
        <dbReference type="ChEBI" id="CHEBI:30413"/>
    </cofactor>
</comment>
<evidence type="ECO:0000313" key="11">
    <source>
        <dbReference type="EMBL" id="TQW01306.1"/>
    </source>
</evidence>
<proteinExistence type="inferred from homology"/>
<feature type="compositionally biased region" description="Polar residues" evidence="9">
    <location>
        <begin position="20"/>
        <end position="30"/>
    </location>
</feature>
<dbReference type="InterPro" id="IPR001128">
    <property type="entry name" value="Cyt_P450"/>
</dbReference>
<dbReference type="PANTHER" id="PTHR24305:SF157">
    <property type="entry name" value="N-ACETYLTRYPTOPHAN 6-HYDROXYLASE IVOC-RELATED"/>
    <property type="match status" value="1"/>
</dbReference>
<evidence type="ECO:0000256" key="7">
    <source>
        <dbReference type="ARBA" id="ARBA00023033"/>
    </source>
</evidence>
<keyword evidence="10" id="KW-0472">Membrane</keyword>
<evidence type="ECO:0000256" key="5">
    <source>
        <dbReference type="ARBA" id="ARBA00023002"/>
    </source>
</evidence>
<keyword evidence="5" id="KW-0560">Oxidoreductase</keyword>
<feature type="binding site" description="axial binding residue" evidence="8">
    <location>
        <position position="741"/>
    </location>
    <ligand>
        <name>heme</name>
        <dbReference type="ChEBI" id="CHEBI:30413"/>
    </ligand>
    <ligandPart>
        <name>Fe</name>
        <dbReference type="ChEBI" id="CHEBI:18248"/>
    </ligandPart>
</feature>
<dbReference type="InterPro" id="IPR017972">
    <property type="entry name" value="Cyt_P450_CS"/>
</dbReference>
<feature type="region of interest" description="Disordered" evidence="9">
    <location>
        <begin position="20"/>
        <end position="44"/>
    </location>
</feature>
<dbReference type="InterPro" id="IPR002403">
    <property type="entry name" value="Cyt_P450_E_grp-IV"/>
</dbReference>
<comment type="caution">
    <text evidence="11">The sequence shown here is derived from an EMBL/GenBank/DDBJ whole genome shotgun (WGS) entry which is preliminary data.</text>
</comment>
<dbReference type="GO" id="GO:0020037">
    <property type="term" value="F:heme binding"/>
    <property type="evidence" value="ECO:0007669"/>
    <property type="project" value="InterPro"/>
</dbReference>
<dbReference type="Proteomes" id="UP000315783">
    <property type="component" value="Unassembled WGS sequence"/>
</dbReference>
<dbReference type="PROSITE" id="PS00086">
    <property type="entry name" value="CYTOCHROME_P450"/>
    <property type="match status" value="1"/>
</dbReference>
<dbReference type="PRINTS" id="PR00465">
    <property type="entry name" value="EP450IV"/>
</dbReference>
<reference evidence="11 12" key="1">
    <citation type="journal article" date="2019" name="Appl. Microbiol. Biotechnol.">
        <title>Genome sequence of Isaria javanica and comparative genome analysis insights into family S53 peptidase evolution in fungal entomopathogens.</title>
        <authorList>
            <person name="Lin R."/>
            <person name="Zhang X."/>
            <person name="Xin B."/>
            <person name="Zou M."/>
            <person name="Gao Y."/>
            <person name="Qin F."/>
            <person name="Hu Q."/>
            <person name="Xie B."/>
            <person name="Cheng X."/>
        </authorList>
    </citation>
    <scope>NUCLEOTIDE SEQUENCE [LARGE SCALE GENOMIC DNA]</scope>
    <source>
        <strain evidence="11 12">IJ1G</strain>
    </source>
</reference>
<organism evidence="11 12">
    <name type="scientific">Cordyceps javanica</name>
    <dbReference type="NCBI Taxonomy" id="43265"/>
    <lineage>
        <taxon>Eukaryota</taxon>
        <taxon>Fungi</taxon>
        <taxon>Dikarya</taxon>
        <taxon>Ascomycota</taxon>
        <taxon>Pezizomycotina</taxon>
        <taxon>Sordariomycetes</taxon>
        <taxon>Hypocreomycetidae</taxon>
        <taxon>Hypocreales</taxon>
        <taxon>Cordycipitaceae</taxon>
        <taxon>Cordyceps</taxon>
    </lineage>
</organism>
<evidence type="ECO:0000256" key="4">
    <source>
        <dbReference type="ARBA" id="ARBA00022723"/>
    </source>
</evidence>
<keyword evidence="10" id="KW-0812">Transmembrane</keyword>
<dbReference type="GO" id="GO:0004497">
    <property type="term" value="F:monooxygenase activity"/>
    <property type="evidence" value="ECO:0007669"/>
    <property type="project" value="UniProtKB-KW"/>
</dbReference>
<evidence type="ECO:0000313" key="12">
    <source>
        <dbReference type="Proteomes" id="UP000315783"/>
    </source>
</evidence>
<evidence type="ECO:0000256" key="1">
    <source>
        <dbReference type="ARBA" id="ARBA00001971"/>
    </source>
</evidence>
<protein>
    <submittedName>
        <fullName evidence="11">Cytochrome P450</fullName>
    </submittedName>
</protein>
<keyword evidence="12" id="KW-1185">Reference proteome</keyword>
<dbReference type="SUPFAM" id="SSF48264">
    <property type="entry name" value="Cytochrome P450"/>
    <property type="match status" value="1"/>
</dbReference>
<name>A0A545VI34_9HYPO</name>
<keyword evidence="6 8" id="KW-0408">Iron</keyword>
<sequence length="807" mass="92289">MAPPSFIRINEIVSVQYSSRQDGTLSSDGQFKSRAGSSEPAADGTPETVLFLSWADADSRVIEKYTKLYNELYPGSNIILVESDMAAFFMRPVRTRRKLVEPVVRMLRDTPDDSLHVHVMSNAGSQQWCTINKAYLEQEGRTLSNSPTVIDSAPGRSHSKNLWASFSRSLPAAAVPRMALRFVFGIAVCLITVARRVRPGSDPLEATRRQLNEHAPTVVGSRRCYFYSDKDALVGWEDVEAHAKDAERKGWRVEPVKFEGSPHVGHLKQNPEKYRKAIERTRLRNEKKQFNSQRLPTIRSRKMFREHTFLAAVGWVTLFIIGVVVYRLTLHPLARVPGPFLAAATGAYEAYFQLFKDGGGRYWIEIDRLHELYGPIVRISPWEVHIKDSNWTDIYRLSSRAAKPWWYYRSLGSSQSTSLTEPDQLHRIHRQPLQAWFSSQNVASNIPKVQAIVEKLHDRLAASFGQVVNMCDVYRSLALDVSTTFAFQRPFDHLADPYFNKDFNEAIRGYARIGQFNRYFFGFPFWLIQALPRCVSSKLSPKAMGAFLAKVNECARYSFNKSIEPDKHPHDVVQSLLVADLPDKQMTFDRVFAECRSVILAGNETTATVLVSATYHALQNPEIYARLQNELRNAYTTKGAALDYQELRALPYLTGVINEALRTSNSISGRLVRYSDVADLRYQQYLLPRGTYISLSMNDMQMDPEIFSDPEEFDPNRWLNPVDYKRLIKYLQPWGRGSRLCVGKELAYTDIYLTMSRLFGPDCGFKMKLFETEQTDWDIFRDYFGPMPSPESKGLRVLIELRDKASK</sequence>
<dbReference type="Pfam" id="PF00067">
    <property type="entry name" value="p450"/>
    <property type="match status" value="1"/>
</dbReference>
<feature type="transmembrane region" description="Helical" evidence="10">
    <location>
        <begin position="309"/>
        <end position="328"/>
    </location>
</feature>
<dbReference type="PRINTS" id="PR00385">
    <property type="entry name" value="P450"/>
</dbReference>
<dbReference type="PANTHER" id="PTHR24305">
    <property type="entry name" value="CYTOCHROME P450"/>
    <property type="match status" value="1"/>
</dbReference>
<gene>
    <name evidence="11" type="ORF">IF1G_01237</name>
</gene>
<keyword evidence="4 8" id="KW-0479">Metal-binding</keyword>
<keyword evidence="3 8" id="KW-0349">Heme</keyword>
<dbReference type="AlphaFoldDB" id="A0A545VI34"/>
<dbReference type="Gene3D" id="1.10.630.10">
    <property type="entry name" value="Cytochrome P450"/>
    <property type="match status" value="1"/>
</dbReference>
<evidence type="ECO:0000256" key="10">
    <source>
        <dbReference type="SAM" id="Phobius"/>
    </source>
</evidence>
<dbReference type="GO" id="GO:0016705">
    <property type="term" value="F:oxidoreductase activity, acting on paired donors, with incorporation or reduction of molecular oxygen"/>
    <property type="evidence" value="ECO:0007669"/>
    <property type="project" value="InterPro"/>
</dbReference>
<keyword evidence="7" id="KW-0503">Monooxygenase</keyword>
<dbReference type="InterPro" id="IPR050121">
    <property type="entry name" value="Cytochrome_P450_monoxygenase"/>
</dbReference>
<dbReference type="Pfam" id="PF05705">
    <property type="entry name" value="DUF829"/>
    <property type="match status" value="1"/>
</dbReference>
<keyword evidence="10" id="KW-1133">Transmembrane helix</keyword>
<dbReference type="EMBL" id="SPUK01000001">
    <property type="protein sequence ID" value="TQW01306.1"/>
    <property type="molecule type" value="Genomic_DNA"/>
</dbReference>
<evidence type="ECO:0000256" key="9">
    <source>
        <dbReference type="SAM" id="MobiDB-lite"/>
    </source>
</evidence>
<dbReference type="GO" id="GO:0005506">
    <property type="term" value="F:iron ion binding"/>
    <property type="evidence" value="ECO:0007669"/>
    <property type="project" value="InterPro"/>
</dbReference>
<comment type="similarity">
    <text evidence="2">Belongs to the cytochrome P450 family.</text>
</comment>
<accession>A0A545VI34</accession>
<evidence type="ECO:0000256" key="3">
    <source>
        <dbReference type="ARBA" id="ARBA00022617"/>
    </source>
</evidence>
<dbReference type="InterPro" id="IPR036396">
    <property type="entry name" value="Cyt_P450_sf"/>
</dbReference>
<dbReference type="CDD" id="cd11062">
    <property type="entry name" value="CYP58-like"/>
    <property type="match status" value="1"/>
</dbReference>
<evidence type="ECO:0000256" key="2">
    <source>
        <dbReference type="ARBA" id="ARBA00010617"/>
    </source>
</evidence>
<dbReference type="InterPro" id="IPR008547">
    <property type="entry name" value="DUF829_TMEM53"/>
</dbReference>
<evidence type="ECO:0000256" key="8">
    <source>
        <dbReference type="PIRSR" id="PIRSR602403-1"/>
    </source>
</evidence>
<evidence type="ECO:0000256" key="6">
    <source>
        <dbReference type="ARBA" id="ARBA00023004"/>
    </source>
</evidence>
<dbReference type="STRING" id="43265.A0A545VI34"/>